<keyword evidence="2" id="KW-1185">Reference proteome</keyword>
<dbReference type="GeneID" id="25918604"/>
<protein>
    <submittedName>
        <fullName evidence="1">Uncharacterized protein</fullName>
    </submittedName>
</protein>
<feature type="non-terminal residue" evidence="1">
    <location>
        <position position="1"/>
    </location>
</feature>
<reference evidence="1 2" key="1">
    <citation type="submission" date="2011-02" db="EMBL/GenBank/DDBJ databases">
        <title>The Genome Sequence of Sphaeroforma arctica JP610.</title>
        <authorList>
            <consortium name="The Broad Institute Genome Sequencing Platform"/>
            <person name="Russ C."/>
            <person name="Cuomo C."/>
            <person name="Young S.K."/>
            <person name="Zeng Q."/>
            <person name="Gargeya S."/>
            <person name="Alvarado L."/>
            <person name="Berlin A."/>
            <person name="Chapman S.B."/>
            <person name="Chen Z."/>
            <person name="Freedman E."/>
            <person name="Gellesch M."/>
            <person name="Goldberg J."/>
            <person name="Griggs A."/>
            <person name="Gujja S."/>
            <person name="Heilman E."/>
            <person name="Heiman D."/>
            <person name="Howarth C."/>
            <person name="Mehta T."/>
            <person name="Neiman D."/>
            <person name="Pearson M."/>
            <person name="Roberts A."/>
            <person name="Saif S."/>
            <person name="Shea T."/>
            <person name="Shenoy N."/>
            <person name="Sisk P."/>
            <person name="Stolte C."/>
            <person name="Sykes S."/>
            <person name="White J."/>
            <person name="Yandava C."/>
            <person name="Burger G."/>
            <person name="Gray M.W."/>
            <person name="Holland P.W.H."/>
            <person name="King N."/>
            <person name="Lang F.B.F."/>
            <person name="Roger A.J."/>
            <person name="Ruiz-Trillo I."/>
            <person name="Haas B."/>
            <person name="Nusbaum C."/>
            <person name="Birren B."/>
        </authorList>
    </citation>
    <scope>NUCLEOTIDE SEQUENCE [LARGE SCALE GENOMIC DNA]</scope>
    <source>
        <strain evidence="1 2">JP610</strain>
    </source>
</reference>
<organism evidence="1 2">
    <name type="scientific">Sphaeroforma arctica JP610</name>
    <dbReference type="NCBI Taxonomy" id="667725"/>
    <lineage>
        <taxon>Eukaryota</taxon>
        <taxon>Ichthyosporea</taxon>
        <taxon>Ichthyophonida</taxon>
        <taxon>Sphaeroforma</taxon>
    </lineage>
</organism>
<accession>A0A0L0EY91</accession>
<evidence type="ECO:0000313" key="1">
    <source>
        <dbReference type="EMBL" id="KNC69390.1"/>
    </source>
</evidence>
<gene>
    <name evidence="1" type="ORF">SARC_18100</name>
</gene>
<proteinExistence type="predicted"/>
<dbReference type="AlphaFoldDB" id="A0A0L0EY91"/>
<dbReference type="Proteomes" id="UP000054560">
    <property type="component" value="Unassembled WGS sequence"/>
</dbReference>
<dbReference type="RefSeq" id="XP_014143292.1">
    <property type="nucleotide sequence ID" value="XM_014287817.1"/>
</dbReference>
<sequence length="56" mass="6102">IISYPLPTLYHGGIQSYYDTYRAMGDAQMAGGYLHASFRTLADTLQTNEAESGGKV</sequence>
<name>A0A0L0EY91_9EUKA</name>
<evidence type="ECO:0000313" key="2">
    <source>
        <dbReference type="Proteomes" id="UP000054560"/>
    </source>
</evidence>
<dbReference type="EMBL" id="KQ255379">
    <property type="protein sequence ID" value="KNC69390.1"/>
    <property type="molecule type" value="Genomic_DNA"/>
</dbReference>